<sequence length="298" mass="32533">MKAEMGKMGIVGASGFIGAELVRQASIAGWEIVGYSRSARAPGDGVSEWREWSDDPDLSGLQVIVNLAGEGIDKRWTESRKKRFRESRVGVVDTIVGALEREEQRPGVFLNGTAVGIYGDRGDELLDERAAFGDGYLAELCRDWEKAADRAADLGVRVLQWRTGVVFGHGGAAWTKMRAAFSLGAGGRLGKGGQWMPWIHLEDLVAGMLYMLGEDYAGPVNSCAPEPERNRDLTRKFAAALKRPAFMHVPAWALKLVLGGFAESLLASQHAVPKVLLERGFKFRYPTLEAALSELVVE</sequence>
<dbReference type="EMBL" id="JBHTBS010000008">
    <property type="protein sequence ID" value="MFC7338494.1"/>
    <property type="molecule type" value="Genomic_DNA"/>
</dbReference>
<accession>A0ABW2LAZ9</accession>
<reference evidence="5" key="1">
    <citation type="journal article" date="2019" name="Int. J. Syst. Evol. Microbiol.">
        <title>The Global Catalogue of Microorganisms (GCM) 10K type strain sequencing project: providing services to taxonomists for standard genome sequencing and annotation.</title>
        <authorList>
            <consortium name="The Broad Institute Genomics Platform"/>
            <consortium name="The Broad Institute Genome Sequencing Center for Infectious Disease"/>
            <person name="Wu L."/>
            <person name="Ma J."/>
        </authorList>
    </citation>
    <scope>NUCLEOTIDE SEQUENCE [LARGE SCALE GENOMIC DNA]</scope>
    <source>
        <strain evidence="5">CGMCC 4.1467</strain>
    </source>
</reference>
<dbReference type="PANTHER" id="PTHR11092">
    <property type="entry name" value="SUGAR NUCLEOTIDE EPIMERASE RELATED"/>
    <property type="match status" value="1"/>
</dbReference>
<dbReference type="InterPro" id="IPR036291">
    <property type="entry name" value="NAD(P)-bd_dom_sf"/>
</dbReference>
<comment type="caution">
    <text evidence="4">The sequence shown here is derived from an EMBL/GenBank/DDBJ whole genome shotgun (WGS) entry which is preliminary data.</text>
</comment>
<comment type="similarity">
    <text evidence="1">Belongs to the NAD(P)-dependent epimerase/dehydratase family. SDR39U1 subfamily.</text>
</comment>
<feature type="domain" description="DUF1731" evidence="3">
    <location>
        <begin position="249"/>
        <end position="295"/>
    </location>
</feature>
<evidence type="ECO:0000313" key="4">
    <source>
        <dbReference type="EMBL" id="MFC7338494.1"/>
    </source>
</evidence>
<dbReference type="NCBIfam" id="TIGR01777">
    <property type="entry name" value="yfcH"/>
    <property type="match status" value="1"/>
</dbReference>
<evidence type="ECO:0000256" key="1">
    <source>
        <dbReference type="ARBA" id="ARBA00009353"/>
    </source>
</evidence>
<dbReference type="PANTHER" id="PTHR11092:SF0">
    <property type="entry name" value="EPIMERASE FAMILY PROTEIN SDR39U1"/>
    <property type="match status" value="1"/>
</dbReference>
<dbReference type="InterPro" id="IPR013549">
    <property type="entry name" value="DUF1731"/>
</dbReference>
<dbReference type="Gene3D" id="3.40.50.720">
    <property type="entry name" value="NAD(P)-binding Rossmann-like Domain"/>
    <property type="match status" value="1"/>
</dbReference>
<gene>
    <name evidence="4" type="ORF">ACFQY0_14965</name>
</gene>
<evidence type="ECO:0000259" key="3">
    <source>
        <dbReference type="Pfam" id="PF08338"/>
    </source>
</evidence>
<feature type="domain" description="NAD-dependent epimerase/dehydratase" evidence="2">
    <location>
        <begin position="10"/>
        <end position="217"/>
    </location>
</feature>
<name>A0ABW2LAZ9_9BACT</name>
<dbReference type="InterPro" id="IPR001509">
    <property type="entry name" value="Epimerase_deHydtase"/>
</dbReference>
<organism evidence="4 5">
    <name type="scientific">Haloferula chungangensis</name>
    <dbReference type="NCBI Taxonomy" id="1048331"/>
    <lineage>
        <taxon>Bacteria</taxon>
        <taxon>Pseudomonadati</taxon>
        <taxon>Verrucomicrobiota</taxon>
        <taxon>Verrucomicrobiia</taxon>
        <taxon>Verrucomicrobiales</taxon>
        <taxon>Verrucomicrobiaceae</taxon>
        <taxon>Haloferula</taxon>
    </lineage>
</organism>
<evidence type="ECO:0000313" key="5">
    <source>
        <dbReference type="Proteomes" id="UP001596472"/>
    </source>
</evidence>
<dbReference type="InterPro" id="IPR010099">
    <property type="entry name" value="SDR39U1"/>
</dbReference>
<proteinExistence type="inferred from homology"/>
<protein>
    <submittedName>
        <fullName evidence="4">TIGR01777 family oxidoreductase</fullName>
    </submittedName>
</protein>
<dbReference type="Proteomes" id="UP001596472">
    <property type="component" value="Unassembled WGS sequence"/>
</dbReference>
<dbReference type="SUPFAM" id="SSF51735">
    <property type="entry name" value="NAD(P)-binding Rossmann-fold domains"/>
    <property type="match status" value="1"/>
</dbReference>
<keyword evidence="5" id="KW-1185">Reference proteome</keyword>
<dbReference type="RefSeq" id="WP_379713882.1">
    <property type="nucleotide sequence ID" value="NZ_JBHTBS010000008.1"/>
</dbReference>
<evidence type="ECO:0000259" key="2">
    <source>
        <dbReference type="Pfam" id="PF01370"/>
    </source>
</evidence>
<dbReference type="Pfam" id="PF01370">
    <property type="entry name" value="Epimerase"/>
    <property type="match status" value="1"/>
</dbReference>
<dbReference type="Pfam" id="PF08338">
    <property type="entry name" value="DUF1731"/>
    <property type="match status" value="1"/>
</dbReference>